<dbReference type="PANTHER" id="PTHR48090:SF8">
    <property type="entry name" value="GLYCOSYLTRANSFERASE CSBB-RELATED"/>
    <property type="match status" value="1"/>
</dbReference>
<dbReference type="InterPro" id="IPR050256">
    <property type="entry name" value="Glycosyltransferase_2"/>
</dbReference>
<keyword evidence="1" id="KW-0812">Transmembrane</keyword>
<name>A0ABS1EXY6_9PROT</name>
<dbReference type="Pfam" id="PF00535">
    <property type="entry name" value="Glycos_transf_2"/>
    <property type="match status" value="1"/>
</dbReference>
<reference evidence="4" key="1">
    <citation type="submission" date="2021-01" db="EMBL/GenBank/DDBJ databases">
        <title>Genome public.</title>
        <authorList>
            <person name="Liu C."/>
            <person name="Sun Q."/>
        </authorList>
    </citation>
    <scope>NUCLEOTIDE SEQUENCE [LARGE SCALE GENOMIC DNA]</scope>
    <source>
        <strain evidence="4">YIM B02556</strain>
    </source>
</reference>
<sequence>MYSLIIPVYNNEKTIQELVDAITNLNRDLDGLLEAIFVVDGSPDNSYRELSTRLANAPFPAILINHSRNFGSFAAIRTGLKAAQGSFFAVMAADLQEPPDLVREMFATLRRDNADVTLGVRASRDDPALSQALSRLFWATYCRFIQPEMPRGGVDMFGCNQKVRDCLLSLEESNSTLVGLLLWIGFRRQEIPYHRLPRKEGKSGWTFRRKFRYMTDSMFAFSNLPIITLNIVGLLGVITSFVIGTAIFLFWSLGWIQISGYTPIMLSIMFFGALNIFGLGLLGSYIWRAFENTKHRPNCIEMSRERFSGGTPQ</sequence>
<feature type="transmembrane region" description="Helical" evidence="1">
    <location>
        <begin position="218"/>
        <end position="251"/>
    </location>
</feature>
<dbReference type="Proteomes" id="UP000652760">
    <property type="component" value="Unassembled WGS sequence"/>
</dbReference>
<evidence type="ECO:0000256" key="1">
    <source>
        <dbReference type="SAM" id="Phobius"/>
    </source>
</evidence>
<evidence type="ECO:0000313" key="4">
    <source>
        <dbReference type="Proteomes" id="UP000652760"/>
    </source>
</evidence>
<dbReference type="InterPro" id="IPR001173">
    <property type="entry name" value="Glyco_trans_2-like"/>
</dbReference>
<keyword evidence="1" id="KW-0472">Membrane</keyword>
<gene>
    <name evidence="3" type="ORF">JHL17_01310</name>
</gene>
<comment type="caution">
    <text evidence="3">The sequence shown here is derived from an EMBL/GenBank/DDBJ whole genome shotgun (WGS) entry which is preliminary data.</text>
</comment>
<dbReference type="CDD" id="cd04187">
    <property type="entry name" value="DPM1_like_bac"/>
    <property type="match status" value="1"/>
</dbReference>
<keyword evidence="4" id="KW-1185">Reference proteome</keyword>
<dbReference type="InterPro" id="IPR029044">
    <property type="entry name" value="Nucleotide-diphossugar_trans"/>
</dbReference>
<evidence type="ECO:0000313" key="3">
    <source>
        <dbReference type="EMBL" id="MBK1836036.1"/>
    </source>
</evidence>
<protein>
    <submittedName>
        <fullName evidence="3">Glycosyltransferase family 2 protein</fullName>
    </submittedName>
</protein>
<feature type="domain" description="Glycosyltransferase 2-like" evidence="2">
    <location>
        <begin position="3"/>
        <end position="138"/>
    </location>
</feature>
<dbReference type="EMBL" id="JAENHM010000004">
    <property type="protein sequence ID" value="MBK1836036.1"/>
    <property type="molecule type" value="Genomic_DNA"/>
</dbReference>
<feature type="transmembrane region" description="Helical" evidence="1">
    <location>
        <begin position="263"/>
        <end position="287"/>
    </location>
</feature>
<organism evidence="3 4">
    <name type="scientific">Azospirillum endophyticum</name>
    <dbReference type="NCBI Taxonomy" id="2800326"/>
    <lineage>
        <taxon>Bacteria</taxon>
        <taxon>Pseudomonadati</taxon>
        <taxon>Pseudomonadota</taxon>
        <taxon>Alphaproteobacteria</taxon>
        <taxon>Rhodospirillales</taxon>
        <taxon>Azospirillaceae</taxon>
        <taxon>Azospirillum</taxon>
    </lineage>
</organism>
<dbReference type="SUPFAM" id="SSF53448">
    <property type="entry name" value="Nucleotide-diphospho-sugar transferases"/>
    <property type="match status" value="1"/>
</dbReference>
<dbReference type="Gene3D" id="3.90.550.10">
    <property type="entry name" value="Spore Coat Polysaccharide Biosynthesis Protein SpsA, Chain A"/>
    <property type="match status" value="1"/>
</dbReference>
<keyword evidence="1" id="KW-1133">Transmembrane helix</keyword>
<accession>A0ABS1EXY6</accession>
<proteinExistence type="predicted"/>
<dbReference type="PANTHER" id="PTHR48090">
    <property type="entry name" value="UNDECAPRENYL-PHOSPHATE 4-DEOXY-4-FORMAMIDO-L-ARABINOSE TRANSFERASE-RELATED"/>
    <property type="match status" value="1"/>
</dbReference>
<evidence type="ECO:0000259" key="2">
    <source>
        <dbReference type="Pfam" id="PF00535"/>
    </source>
</evidence>
<dbReference type="RefSeq" id="WP_200190251.1">
    <property type="nucleotide sequence ID" value="NZ_JAENHM010000004.1"/>
</dbReference>